<keyword evidence="9" id="KW-1185">Reference proteome</keyword>
<dbReference type="Gene3D" id="3.90.1680.10">
    <property type="entry name" value="SOS response associated peptidase-like"/>
    <property type="match status" value="1"/>
</dbReference>
<name>A0A4Y9ZHY8_9AGAM</name>
<evidence type="ECO:0000256" key="1">
    <source>
        <dbReference type="ARBA" id="ARBA00008136"/>
    </source>
</evidence>
<dbReference type="SUPFAM" id="SSF143081">
    <property type="entry name" value="BB1717-like"/>
    <property type="match status" value="1"/>
</dbReference>
<keyword evidence="6" id="KW-0238">DNA-binding</keyword>
<accession>A0A4Y9ZHY8</accession>
<evidence type="ECO:0000256" key="5">
    <source>
        <dbReference type="ARBA" id="ARBA00023124"/>
    </source>
</evidence>
<dbReference type="InterPro" id="IPR036590">
    <property type="entry name" value="SRAP-like"/>
</dbReference>
<evidence type="ECO:0000256" key="2">
    <source>
        <dbReference type="ARBA" id="ARBA00022670"/>
    </source>
</evidence>
<dbReference type="OrthoDB" id="2111841at2759"/>
<dbReference type="AlphaFoldDB" id="A0A4Y9ZHY8"/>
<reference evidence="8 9" key="1">
    <citation type="submission" date="2019-02" db="EMBL/GenBank/DDBJ databases">
        <title>Genome sequencing of the rare red list fungi Hericium alpestre (H. flagellum).</title>
        <authorList>
            <person name="Buettner E."/>
            <person name="Kellner H."/>
        </authorList>
    </citation>
    <scope>NUCLEOTIDE SEQUENCE [LARGE SCALE GENOMIC DNA]</scope>
    <source>
        <strain evidence="8 9">DSM 108284</strain>
    </source>
</reference>
<evidence type="ECO:0000313" key="8">
    <source>
        <dbReference type="EMBL" id="TFY74356.1"/>
    </source>
</evidence>
<dbReference type="GO" id="GO:0006508">
    <property type="term" value="P:proteolysis"/>
    <property type="evidence" value="ECO:0007669"/>
    <property type="project" value="UniProtKB-KW"/>
</dbReference>
<evidence type="ECO:0000256" key="6">
    <source>
        <dbReference type="ARBA" id="ARBA00023125"/>
    </source>
</evidence>
<dbReference type="EMBL" id="SFCI01002135">
    <property type="protein sequence ID" value="TFY74356.1"/>
    <property type="molecule type" value="Genomic_DNA"/>
</dbReference>
<feature type="non-terminal residue" evidence="8">
    <location>
        <position position="428"/>
    </location>
</feature>
<dbReference type="GO" id="GO:0016829">
    <property type="term" value="F:lyase activity"/>
    <property type="evidence" value="ECO:0007669"/>
    <property type="project" value="UniProtKB-KW"/>
</dbReference>
<dbReference type="GO" id="GO:0003697">
    <property type="term" value="F:single-stranded DNA binding"/>
    <property type="evidence" value="ECO:0007669"/>
    <property type="project" value="InterPro"/>
</dbReference>
<comment type="similarity">
    <text evidence="1">Belongs to the SOS response-associated peptidase family.</text>
</comment>
<proteinExistence type="inferred from homology"/>
<evidence type="ECO:0000256" key="7">
    <source>
        <dbReference type="ARBA" id="ARBA00023239"/>
    </source>
</evidence>
<dbReference type="Pfam" id="PF02586">
    <property type="entry name" value="SRAP"/>
    <property type="match status" value="1"/>
</dbReference>
<organism evidence="8 9">
    <name type="scientific">Hericium alpestre</name>
    <dbReference type="NCBI Taxonomy" id="135208"/>
    <lineage>
        <taxon>Eukaryota</taxon>
        <taxon>Fungi</taxon>
        <taxon>Dikarya</taxon>
        <taxon>Basidiomycota</taxon>
        <taxon>Agaricomycotina</taxon>
        <taxon>Agaricomycetes</taxon>
        <taxon>Russulales</taxon>
        <taxon>Hericiaceae</taxon>
        <taxon>Hericium</taxon>
    </lineage>
</organism>
<comment type="caution">
    <text evidence="8">The sequence shown here is derived from an EMBL/GenBank/DDBJ whole genome shotgun (WGS) entry which is preliminary data.</text>
</comment>
<dbReference type="PANTHER" id="PTHR13604:SF0">
    <property type="entry name" value="ABASIC SITE PROCESSING PROTEIN HMCES"/>
    <property type="match status" value="1"/>
</dbReference>
<dbReference type="InterPro" id="IPR003738">
    <property type="entry name" value="SRAP"/>
</dbReference>
<keyword evidence="3" id="KW-0227">DNA damage</keyword>
<dbReference type="PANTHER" id="PTHR13604">
    <property type="entry name" value="DC12-RELATED"/>
    <property type="match status" value="1"/>
</dbReference>
<dbReference type="GO" id="GO:0106300">
    <property type="term" value="P:protein-DNA covalent cross-linking repair"/>
    <property type="evidence" value="ECO:0007669"/>
    <property type="project" value="InterPro"/>
</dbReference>
<gene>
    <name evidence="8" type="ORF">EWM64_g9656</name>
</gene>
<dbReference type="Proteomes" id="UP000298061">
    <property type="component" value="Unassembled WGS sequence"/>
</dbReference>
<evidence type="ECO:0000313" key="9">
    <source>
        <dbReference type="Proteomes" id="UP000298061"/>
    </source>
</evidence>
<evidence type="ECO:0000256" key="3">
    <source>
        <dbReference type="ARBA" id="ARBA00022763"/>
    </source>
</evidence>
<sequence length="428" mass="48462">MGEVTDVLQRDKSDRGSGVDWGSITGVVIKRYSQRLELLRYLLEPSTFQNKTEQANLIRAQLLIMLSPYIDIKAVPPPHTAPSANVTWAARIVHFCSMTQTSRIHSESLNLQEKRIHGAVQGTLHEICRVLTKMWVDAIDVEEAAAERAQSLVVEWREQVDGLMEWLDWSIWVRCDPACGPEADEIQQLPGYPALQHQVGEWVNQDRFVPRYNIAPRSQAPVIRRRNAAPSSSEREEEPPLILHTMKWGLVPHWSKSEGGDLKTINARGENLVEGAGLWGSIKGKRRCVVPAQGYYEWTKKGKEHVPHFIRHKDGKLMLFAGLYDIAHIEGQSEPLWTFTIVTTAANKEQEWLHDRQPVILVDQAAIDAWLDTSSQTWSKSLSRLLDPYDESQSPLECYTVPKEVGKVGTESPTFIQPISKRKDGIEA</sequence>
<keyword evidence="4" id="KW-0378">Hydrolase</keyword>
<protein>
    <recommendedName>
        <fullName evidence="10">DUF159-domain-containing protein</fullName>
    </recommendedName>
</protein>
<evidence type="ECO:0008006" key="10">
    <source>
        <dbReference type="Google" id="ProtNLM"/>
    </source>
</evidence>
<keyword evidence="2" id="KW-0645">Protease</keyword>
<evidence type="ECO:0000256" key="4">
    <source>
        <dbReference type="ARBA" id="ARBA00022801"/>
    </source>
</evidence>
<keyword evidence="5" id="KW-0190">Covalent protein-DNA linkage</keyword>
<dbReference type="GO" id="GO:0008233">
    <property type="term" value="F:peptidase activity"/>
    <property type="evidence" value="ECO:0007669"/>
    <property type="project" value="UniProtKB-KW"/>
</dbReference>
<dbReference type="STRING" id="135208.A0A4Y9ZHY8"/>
<keyword evidence="7" id="KW-0456">Lyase</keyword>